<evidence type="ECO:0000313" key="6">
    <source>
        <dbReference type="Proteomes" id="UP000198670"/>
    </source>
</evidence>
<keyword evidence="6" id="KW-1185">Reference proteome</keyword>
<feature type="domain" description="Glycosyl hydrolase family 95 catalytic" evidence="4">
    <location>
        <begin position="302"/>
        <end position="657"/>
    </location>
</feature>
<proteinExistence type="predicted"/>
<evidence type="ECO:0000256" key="2">
    <source>
        <dbReference type="SAM" id="SignalP"/>
    </source>
</evidence>
<dbReference type="InterPro" id="IPR049053">
    <property type="entry name" value="AFCA-like_C"/>
</dbReference>
<feature type="region of interest" description="Disordered" evidence="1">
    <location>
        <begin position="180"/>
        <end position="204"/>
    </location>
</feature>
<dbReference type="InterPro" id="IPR054363">
    <property type="entry name" value="GH95_cat"/>
</dbReference>
<reference evidence="5 6" key="1">
    <citation type="submission" date="2016-10" db="EMBL/GenBank/DDBJ databases">
        <authorList>
            <person name="de Groot N.N."/>
        </authorList>
    </citation>
    <scope>NUCLEOTIDE SEQUENCE [LARGE SCALE GENOMIC DNA]</scope>
    <source>
        <strain evidence="5 6">RK1</strain>
    </source>
</reference>
<sequence length="755" mass="85683">MIRKIAFSGILFVHACALYAQPVETHNLTFNRIPNRWDEGLPLGNGMLGQLIWKKSDSLRFALDRADLWDERPMEGLDRPEFNFEWIRQQVLKNDYGIVQKYFDEPYDKLPAPSKIPGAALMFPIDDPVVSSSVDIASAMAHIQYAGGMRVAAFVHAERPIGWFRISNAPEGLSPVIAPPPYRGGDKQENDNAHSGDDLKRLGYPPGTLKRTDSSMYYMQEGWGDFVYEVYVAWKREGSTLVGAWSITTRKQSLSAREEVALAFARGWEVDLATHQRWWDTFWASSSIQIPDKALEKQWYLEQYKFGCVARTGAPAISLQAIWTADNGRIPPWKGDFHHDLNTQLSYWPAYGANHLVEAEAYLDFLESGRPAFARFTNGFFGTKGLAVPGVTALDGSYLGGWVQYSCSPTTAAWLAQHYYLQWRYSMDRELLVQRVYPWFRDVNTFFESIVKKDANGKLQLPLSSSPEINDNRIDAWFQEMTNYDLALIQYAFQYGAEVAREVGFTEQAQHWREMLPQLPEFAISENNELKFAPDLAYQESHRHFSHLMAIHPLGLIQWEQGEQAQHIIKNSIRLLETVGPDYWVGYSWSWLGNLKARAKDGSGAAEALRIFAEAFCSPNTFHLNGDQTQSGYSKFSYRPFTLEGNFAFAAGIQEMLLQSYAGALEIFPAIPPDWADVSFRDLRAEGAFLVSAMRKQGALDEVRIKSEKGGKLRIVNPFADEQYTVSDGRQPVGDDGNIIEFDMDAGEMIRLTRR</sequence>
<dbReference type="AlphaFoldDB" id="A0A1I3S2X8"/>
<dbReference type="InterPro" id="IPR008928">
    <property type="entry name" value="6-hairpin_glycosidase_sf"/>
</dbReference>
<dbReference type="Gene3D" id="1.50.10.10">
    <property type="match status" value="1"/>
</dbReference>
<evidence type="ECO:0000259" key="4">
    <source>
        <dbReference type="Pfam" id="PF22124"/>
    </source>
</evidence>
<dbReference type="PANTHER" id="PTHR31084:SF0">
    <property type="entry name" value="ALPHA-L-FUCOSIDASE 2"/>
    <property type="match status" value="1"/>
</dbReference>
<dbReference type="InterPro" id="IPR012341">
    <property type="entry name" value="6hp_glycosidase-like_sf"/>
</dbReference>
<protein>
    <recommendedName>
        <fullName evidence="7">Alpha-L-fucosidase 2</fullName>
    </recommendedName>
</protein>
<keyword evidence="2" id="KW-0732">Signal</keyword>
<evidence type="ECO:0008006" key="7">
    <source>
        <dbReference type="Google" id="ProtNLM"/>
    </source>
</evidence>
<evidence type="ECO:0000256" key="1">
    <source>
        <dbReference type="SAM" id="MobiDB-lite"/>
    </source>
</evidence>
<dbReference type="Pfam" id="PF21307">
    <property type="entry name" value="Glyco_hydro_95_C"/>
    <property type="match status" value="1"/>
</dbReference>
<organism evidence="5 6">
    <name type="scientific">Parapedobacter indicus</name>
    <dbReference type="NCBI Taxonomy" id="1477437"/>
    <lineage>
        <taxon>Bacteria</taxon>
        <taxon>Pseudomonadati</taxon>
        <taxon>Bacteroidota</taxon>
        <taxon>Sphingobacteriia</taxon>
        <taxon>Sphingobacteriales</taxon>
        <taxon>Sphingobacteriaceae</taxon>
        <taxon>Parapedobacter</taxon>
    </lineage>
</organism>
<dbReference type="GO" id="GO:0005975">
    <property type="term" value="P:carbohydrate metabolic process"/>
    <property type="evidence" value="ECO:0007669"/>
    <property type="project" value="InterPro"/>
</dbReference>
<dbReference type="PANTHER" id="PTHR31084">
    <property type="entry name" value="ALPHA-L-FUCOSIDASE 2"/>
    <property type="match status" value="1"/>
</dbReference>
<dbReference type="GO" id="GO:0004560">
    <property type="term" value="F:alpha-L-fucosidase activity"/>
    <property type="evidence" value="ECO:0007669"/>
    <property type="project" value="TreeGrafter"/>
</dbReference>
<evidence type="ECO:0000313" key="5">
    <source>
        <dbReference type="EMBL" id="SFJ51937.1"/>
    </source>
</evidence>
<feature type="compositionally biased region" description="Basic and acidic residues" evidence="1">
    <location>
        <begin position="184"/>
        <end position="201"/>
    </location>
</feature>
<gene>
    <name evidence="5" type="ORF">SAMN05444682_110199</name>
</gene>
<dbReference type="OrthoDB" id="9802600at2"/>
<accession>A0A1I3S2X8</accession>
<dbReference type="STRING" id="1477437.SAMN05444682_110199"/>
<dbReference type="SUPFAM" id="SSF48208">
    <property type="entry name" value="Six-hairpin glycosidases"/>
    <property type="match status" value="1"/>
</dbReference>
<name>A0A1I3S2X8_9SPHI</name>
<feature type="chain" id="PRO_5011733427" description="Alpha-L-fucosidase 2" evidence="2">
    <location>
        <begin position="21"/>
        <end position="755"/>
    </location>
</feature>
<feature type="domain" description="Alpha fucosidase A-like C-terminal" evidence="3">
    <location>
        <begin position="659"/>
        <end position="749"/>
    </location>
</feature>
<dbReference type="Pfam" id="PF22124">
    <property type="entry name" value="Glyco_hydro_95_cat"/>
    <property type="match status" value="1"/>
</dbReference>
<dbReference type="EMBL" id="FOQO01000010">
    <property type="protein sequence ID" value="SFJ51937.1"/>
    <property type="molecule type" value="Genomic_DNA"/>
</dbReference>
<feature type="signal peptide" evidence="2">
    <location>
        <begin position="1"/>
        <end position="20"/>
    </location>
</feature>
<dbReference type="RefSeq" id="WP_090629810.1">
    <property type="nucleotide sequence ID" value="NZ_FOQO01000010.1"/>
</dbReference>
<evidence type="ECO:0000259" key="3">
    <source>
        <dbReference type="Pfam" id="PF21307"/>
    </source>
</evidence>
<dbReference type="Proteomes" id="UP000198670">
    <property type="component" value="Unassembled WGS sequence"/>
</dbReference>